<keyword evidence="3" id="KW-0862">Zinc</keyword>
<proteinExistence type="predicted"/>
<dbReference type="InterPro" id="IPR036291">
    <property type="entry name" value="NAD(P)-bd_dom_sf"/>
</dbReference>
<gene>
    <name evidence="6" type="ORF">CQW23_30185</name>
</gene>
<dbReference type="OrthoDB" id="1879366at2759"/>
<reference evidence="7" key="2">
    <citation type="journal article" date="2017" name="J. Anim. Genet.">
        <title>Multiple reference genome sequences of hot pepper reveal the massive evolution of plant disease resistance genes by retroduplication.</title>
        <authorList>
            <person name="Kim S."/>
            <person name="Park J."/>
            <person name="Yeom S.-I."/>
            <person name="Kim Y.-M."/>
            <person name="Seo E."/>
            <person name="Kim K.-T."/>
            <person name="Kim M.-S."/>
            <person name="Lee J.M."/>
            <person name="Cheong K."/>
            <person name="Shin H.-S."/>
            <person name="Kim S.-B."/>
            <person name="Han K."/>
            <person name="Lee J."/>
            <person name="Park M."/>
            <person name="Lee H.-A."/>
            <person name="Lee H.-Y."/>
            <person name="Lee Y."/>
            <person name="Oh S."/>
            <person name="Lee J.H."/>
            <person name="Choi E."/>
            <person name="Choi E."/>
            <person name="Lee S.E."/>
            <person name="Jeon J."/>
            <person name="Kim H."/>
            <person name="Choi G."/>
            <person name="Song H."/>
            <person name="Lee J."/>
            <person name="Lee S.-C."/>
            <person name="Kwon J.-K."/>
            <person name="Lee H.-Y."/>
            <person name="Koo N."/>
            <person name="Hong Y."/>
            <person name="Kim R.W."/>
            <person name="Kang W.-H."/>
            <person name="Huh J.H."/>
            <person name="Kang B.-C."/>
            <person name="Yang T.-J."/>
            <person name="Lee Y.-H."/>
            <person name="Bennetzen J.L."/>
            <person name="Choi D."/>
        </authorList>
    </citation>
    <scope>NUCLEOTIDE SEQUENCE [LARGE SCALE GENOMIC DNA]</scope>
    <source>
        <strain evidence="7">cv. PBC81</strain>
    </source>
</reference>
<comment type="caution">
    <text evidence="6">The sequence shown here is derived from an EMBL/GenBank/DDBJ whole genome shotgun (WGS) entry which is preliminary data.</text>
</comment>
<name>A0A2G2VB59_CAPBA</name>
<evidence type="ECO:0000256" key="2">
    <source>
        <dbReference type="ARBA" id="ARBA00022723"/>
    </source>
</evidence>
<evidence type="ECO:0000256" key="3">
    <source>
        <dbReference type="ARBA" id="ARBA00022833"/>
    </source>
</evidence>
<dbReference type="STRING" id="33114.A0A2G2VB59"/>
<dbReference type="AlphaFoldDB" id="A0A2G2VB59"/>
<dbReference type="Gene3D" id="3.90.180.10">
    <property type="entry name" value="Medium-chain alcohol dehydrogenases, catalytic domain"/>
    <property type="match status" value="1"/>
</dbReference>
<keyword evidence="7" id="KW-1185">Reference proteome</keyword>
<evidence type="ECO:0000256" key="4">
    <source>
        <dbReference type="ARBA" id="ARBA00023002"/>
    </source>
</evidence>
<organism evidence="6 7">
    <name type="scientific">Capsicum baccatum</name>
    <name type="common">Peruvian pepper</name>
    <dbReference type="NCBI Taxonomy" id="33114"/>
    <lineage>
        <taxon>Eukaryota</taxon>
        <taxon>Viridiplantae</taxon>
        <taxon>Streptophyta</taxon>
        <taxon>Embryophyta</taxon>
        <taxon>Tracheophyta</taxon>
        <taxon>Spermatophyta</taxon>
        <taxon>Magnoliopsida</taxon>
        <taxon>eudicotyledons</taxon>
        <taxon>Gunneridae</taxon>
        <taxon>Pentapetalae</taxon>
        <taxon>asterids</taxon>
        <taxon>lamiids</taxon>
        <taxon>Solanales</taxon>
        <taxon>Solanaceae</taxon>
        <taxon>Solanoideae</taxon>
        <taxon>Capsiceae</taxon>
        <taxon>Capsicum</taxon>
    </lineage>
</organism>
<evidence type="ECO:0000313" key="7">
    <source>
        <dbReference type="Proteomes" id="UP000224567"/>
    </source>
</evidence>
<dbReference type="Proteomes" id="UP000224567">
    <property type="component" value="Unassembled WGS sequence"/>
</dbReference>
<dbReference type="GO" id="GO:0046872">
    <property type="term" value="F:metal ion binding"/>
    <property type="evidence" value="ECO:0007669"/>
    <property type="project" value="UniProtKB-KW"/>
</dbReference>
<accession>A0A2G2VB59</accession>
<dbReference type="FunFam" id="3.40.50.720:FF:000022">
    <property type="entry name" value="Cinnamyl alcohol dehydrogenase"/>
    <property type="match status" value="1"/>
</dbReference>
<evidence type="ECO:0000259" key="5">
    <source>
        <dbReference type="Pfam" id="PF00107"/>
    </source>
</evidence>
<dbReference type="InterPro" id="IPR047109">
    <property type="entry name" value="CAD-like"/>
</dbReference>
<dbReference type="SUPFAM" id="SSF51735">
    <property type="entry name" value="NAD(P)-binding Rossmann-fold domains"/>
    <property type="match status" value="1"/>
</dbReference>
<sequence length="208" mass="22980">MPDNLPLDRAAPLLGAGITVYTPMKDSYLLETSGKRIGVAGLGGLGHLAIKFGKAYGHHVTMLSTSPSKEKDAKELLGADDFVLTSNEDEMKMRKRSLDFIVDTLSTKHPIGPYLELLKVNGTLAKVGAPSKPLDFPILPLIYENGEGKHHRKHKTDSRMDFCGEQDILSDIEIVSTDKTNEAFNRLEKNDARFRFVLDITGKSKLEN</sequence>
<keyword evidence="2" id="KW-0479">Metal-binding</keyword>
<dbReference type="GO" id="GO:0016616">
    <property type="term" value="F:oxidoreductase activity, acting on the CH-OH group of donors, NAD or NADP as acceptor"/>
    <property type="evidence" value="ECO:0007669"/>
    <property type="project" value="InterPro"/>
</dbReference>
<keyword evidence="4" id="KW-0560">Oxidoreductase</keyword>
<dbReference type="Pfam" id="PF00107">
    <property type="entry name" value="ADH_zinc_N"/>
    <property type="match status" value="1"/>
</dbReference>
<evidence type="ECO:0000313" key="6">
    <source>
        <dbReference type="EMBL" id="PHT30223.1"/>
    </source>
</evidence>
<dbReference type="InterPro" id="IPR013149">
    <property type="entry name" value="ADH-like_C"/>
</dbReference>
<dbReference type="EMBL" id="MLFT02000049">
    <property type="protein sequence ID" value="PHT30223.1"/>
    <property type="molecule type" value="Genomic_DNA"/>
</dbReference>
<evidence type="ECO:0000256" key="1">
    <source>
        <dbReference type="ARBA" id="ARBA00001947"/>
    </source>
</evidence>
<protein>
    <submittedName>
        <fullName evidence="6">Cinnamyl alcohol dehydrogenase 6</fullName>
    </submittedName>
</protein>
<dbReference type="Gene3D" id="3.40.50.720">
    <property type="entry name" value="NAD(P)-binding Rossmann-like Domain"/>
    <property type="match status" value="1"/>
</dbReference>
<comment type="cofactor">
    <cofactor evidence="1">
        <name>Zn(2+)</name>
        <dbReference type="ChEBI" id="CHEBI:29105"/>
    </cofactor>
</comment>
<reference evidence="6 7" key="1">
    <citation type="journal article" date="2017" name="Genome Biol.">
        <title>New reference genome sequences of hot pepper reveal the massive evolution of plant disease-resistance genes by retroduplication.</title>
        <authorList>
            <person name="Kim S."/>
            <person name="Park J."/>
            <person name="Yeom S.I."/>
            <person name="Kim Y.M."/>
            <person name="Seo E."/>
            <person name="Kim K.T."/>
            <person name="Kim M.S."/>
            <person name="Lee J.M."/>
            <person name="Cheong K."/>
            <person name="Shin H.S."/>
            <person name="Kim S.B."/>
            <person name="Han K."/>
            <person name="Lee J."/>
            <person name="Park M."/>
            <person name="Lee H.A."/>
            <person name="Lee H.Y."/>
            <person name="Lee Y."/>
            <person name="Oh S."/>
            <person name="Lee J.H."/>
            <person name="Choi E."/>
            <person name="Choi E."/>
            <person name="Lee S.E."/>
            <person name="Jeon J."/>
            <person name="Kim H."/>
            <person name="Choi G."/>
            <person name="Song H."/>
            <person name="Lee J."/>
            <person name="Lee S.C."/>
            <person name="Kwon J.K."/>
            <person name="Lee H.Y."/>
            <person name="Koo N."/>
            <person name="Hong Y."/>
            <person name="Kim R.W."/>
            <person name="Kang W.H."/>
            <person name="Huh J.H."/>
            <person name="Kang B.C."/>
            <person name="Yang T.J."/>
            <person name="Lee Y.H."/>
            <person name="Bennetzen J.L."/>
            <person name="Choi D."/>
        </authorList>
    </citation>
    <scope>NUCLEOTIDE SEQUENCE [LARGE SCALE GENOMIC DNA]</scope>
    <source>
        <strain evidence="7">cv. PBC81</strain>
    </source>
</reference>
<dbReference type="PANTHER" id="PTHR42683">
    <property type="entry name" value="ALDEHYDE REDUCTASE"/>
    <property type="match status" value="1"/>
</dbReference>
<feature type="domain" description="Alcohol dehydrogenase-like C-terminal" evidence="5">
    <location>
        <begin position="44"/>
        <end position="145"/>
    </location>
</feature>